<protein>
    <recommendedName>
        <fullName evidence="3">Neuroblastoma-amplified sequence-like</fullName>
    </recommendedName>
</protein>
<evidence type="ECO:0008006" key="3">
    <source>
        <dbReference type="Google" id="ProtNLM"/>
    </source>
</evidence>
<dbReference type="EMBL" id="JAPWTJ010002150">
    <property type="protein sequence ID" value="KAJ8967703.1"/>
    <property type="molecule type" value="Genomic_DNA"/>
</dbReference>
<evidence type="ECO:0000313" key="2">
    <source>
        <dbReference type="Proteomes" id="UP001162164"/>
    </source>
</evidence>
<organism evidence="1 2">
    <name type="scientific">Molorchus minor</name>
    <dbReference type="NCBI Taxonomy" id="1323400"/>
    <lineage>
        <taxon>Eukaryota</taxon>
        <taxon>Metazoa</taxon>
        <taxon>Ecdysozoa</taxon>
        <taxon>Arthropoda</taxon>
        <taxon>Hexapoda</taxon>
        <taxon>Insecta</taxon>
        <taxon>Pterygota</taxon>
        <taxon>Neoptera</taxon>
        <taxon>Endopterygota</taxon>
        <taxon>Coleoptera</taxon>
        <taxon>Polyphaga</taxon>
        <taxon>Cucujiformia</taxon>
        <taxon>Chrysomeloidea</taxon>
        <taxon>Cerambycidae</taxon>
        <taxon>Lamiinae</taxon>
        <taxon>Monochamini</taxon>
        <taxon>Molorchus</taxon>
    </lineage>
</organism>
<proteinExistence type="predicted"/>
<gene>
    <name evidence="1" type="ORF">NQ317_004203</name>
</gene>
<accession>A0ABQ9IW89</accession>
<evidence type="ECO:0000313" key="1">
    <source>
        <dbReference type="EMBL" id="KAJ8967703.1"/>
    </source>
</evidence>
<name>A0ABQ9IW89_9CUCU</name>
<sequence length="365" mass="43071">MNYQIIALYKSPQINIEEFIIELRYCLQSGDINIDILSEDANSYDYLNLLSEFGYVSQINKYTRVHNTSKSCIDHIFLKNTSNNINENIAGIIRTNITDHYITTLDIGIQHVENEINKTDKTIQYYEKLDNKKLLDIIKNEAWVEVLENNNPNTAYNIFIKKIKEMVKHATTLVKQYNNKTRKRKPWITPVKKAKHINNLPPYQILQIGDLNKAIDITSAEKVKYLGIYIDRHLKWDFQIRSMVQKLRGLLYKFVQLKQILNISHLKIIYKALVESILSYGIIGWGGVGITYMRTLYTLQKRIIKLILGKDILFPTDILFQECDLFNIRQLYCYTSMIYQHKFRDHKNVWIIKFEFLSRDGKETI</sequence>
<keyword evidence="2" id="KW-1185">Reference proteome</keyword>
<dbReference type="Proteomes" id="UP001162164">
    <property type="component" value="Unassembled WGS sequence"/>
</dbReference>
<comment type="caution">
    <text evidence="1">The sequence shown here is derived from an EMBL/GenBank/DDBJ whole genome shotgun (WGS) entry which is preliminary data.</text>
</comment>
<reference evidence="1" key="1">
    <citation type="journal article" date="2023" name="Insect Mol. Biol.">
        <title>Genome sequencing provides insights into the evolution of gene families encoding plant cell wall-degrading enzymes in longhorned beetles.</title>
        <authorList>
            <person name="Shin N.R."/>
            <person name="Okamura Y."/>
            <person name="Kirsch R."/>
            <person name="Pauchet Y."/>
        </authorList>
    </citation>
    <scope>NUCLEOTIDE SEQUENCE</scope>
    <source>
        <strain evidence="1">MMC_N1</strain>
    </source>
</reference>